<protein>
    <submittedName>
        <fullName evidence="1">Uncharacterized protein</fullName>
    </submittedName>
</protein>
<dbReference type="Proteomes" id="UP001465668">
    <property type="component" value="Unassembled WGS sequence"/>
</dbReference>
<gene>
    <name evidence="1" type="ORF">SCAR479_10026</name>
</gene>
<reference evidence="1 2" key="1">
    <citation type="submission" date="2024-02" db="EMBL/GenBank/DDBJ databases">
        <title>First draft genome assembly of two strains of Seiridium cardinale.</title>
        <authorList>
            <person name="Emiliani G."/>
            <person name="Scali E."/>
        </authorList>
    </citation>
    <scope>NUCLEOTIDE SEQUENCE [LARGE SCALE GENOMIC DNA]</scope>
    <source>
        <strain evidence="1 2">BM-138-000479</strain>
    </source>
</reference>
<organism evidence="1 2">
    <name type="scientific">Seiridium cardinale</name>
    <dbReference type="NCBI Taxonomy" id="138064"/>
    <lineage>
        <taxon>Eukaryota</taxon>
        <taxon>Fungi</taxon>
        <taxon>Dikarya</taxon>
        <taxon>Ascomycota</taxon>
        <taxon>Pezizomycotina</taxon>
        <taxon>Sordariomycetes</taxon>
        <taxon>Xylariomycetidae</taxon>
        <taxon>Amphisphaeriales</taxon>
        <taxon>Sporocadaceae</taxon>
        <taxon>Seiridium</taxon>
    </lineage>
</organism>
<proteinExistence type="predicted"/>
<keyword evidence="2" id="KW-1185">Reference proteome</keyword>
<dbReference type="EMBL" id="JARVKM010000052">
    <property type="protein sequence ID" value="KAK9773297.1"/>
    <property type="molecule type" value="Genomic_DNA"/>
</dbReference>
<evidence type="ECO:0000313" key="1">
    <source>
        <dbReference type="EMBL" id="KAK9773297.1"/>
    </source>
</evidence>
<comment type="caution">
    <text evidence="1">The sequence shown here is derived from an EMBL/GenBank/DDBJ whole genome shotgun (WGS) entry which is preliminary data.</text>
</comment>
<sequence>MRRLNLDMDPAIVELVYYHKPWAIPSLVELDRMADVLSSTLKEECCVTWPKVWTAYEMRPYDGWDFYHLRRDDRSKYKYSAAAAAIFFLEANPSLHCHIRRIGLDEDCESVNHPPRHAKGLIRFTEANPRLRIEWHLSLWTNVFLDTDKTYSPYDRFDIASSDERHVTWGLGWSTAGLSPSAYDWIEYADKLPSNFSTVLDGSPLPDLAAQIFRDVLVRDAALQVARERRCWQQRLMPEPDSLYRNRAPFIGEGYPEAITAIASGTSSISCNFEVSRFGDLEVEEVIWKYRDSSYEEWNRLWWRHSKSKYVPTSPLPSWVDLLRHGTIIDGEE</sequence>
<name>A0ABR2XHS3_9PEZI</name>
<evidence type="ECO:0000313" key="2">
    <source>
        <dbReference type="Proteomes" id="UP001465668"/>
    </source>
</evidence>
<accession>A0ABR2XHS3</accession>